<sequence>MPDLTCKGNSNVLARGPIIRVLTVPRSPKPHDNSTPYLYHTSTSLPFQSHSVQLNASIVAQNRILLHSTSVKPHAQEKALPSS</sequence>
<organism evidence="1 2">
    <name type="scientific">Choiromyces venosus 120613-1</name>
    <dbReference type="NCBI Taxonomy" id="1336337"/>
    <lineage>
        <taxon>Eukaryota</taxon>
        <taxon>Fungi</taxon>
        <taxon>Dikarya</taxon>
        <taxon>Ascomycota</taxon>
        <taxon>Pezizomycotina</taxon>
        <taxon>Pezizomycetes</taxon>
        <taxon>Pezizales</taxon>
        <taxon>Tuberaceae</taxon>
        <taxon>Choiromyces</taxon>
    </lineage>
</organism>
<proteinExistence type="predicted"/>
<reference evidence="1 2" key="1">
    <citation type="journal article" date="2018" name="Nat. Ecol. Evol.">
        <title>Pezizomycetes genomes reveal the molecular basis of ectomycorrhizal truffle lifestyle.</title>
        <authorList>
            <person name="Murat C."/>
            <person name="Payen T."/>
            <person name="Noel B."/>
            <person name="Kuo A."/>
            <person name="Morin E."/>
            <person name="Chen J."/>
            <person name="Kohler A."/>
            <person name="Krizsan K."/>
            <person name="Balestrini R."/>
            <person name="Da Silva C."/>
            <person name="Montanini B."/>
            <person name="Hainaut M."/>
            <person name="Levati E."/>
            <person name="Barry K.W."/>
            <person name="Belfiori B."/>
            <person name="Cichocki N."/>
            <person name="Clum A."/>
            <person name="Dockter R.B."/>
            <person name="Fauchery L."/>
            <person name="Guy J."/>
            <person name="Iotti M."/>
            <person name="Le Tacon F."/>
            <person name="Lindquist E.A."/>
            <person name="Lipzen A."/>
            <person name="Malagnac F."/>
            <person name="Mello A."/>
            <person name="Molinier V."/>
            <person name="Miyauchi S."/>
            <person name="Poulain J."/>
            <person name="Riccioni C."/>
            <person name="Rubini A."/>
            <person name="Sitrit Y."/>
            <person name="Splivallo R."/>
            <person name="Traeger S."/>
            <person name="Wang M."/>
            <person name="Zifcakova L."/>
            <person name="Wipf D."/>
            <person name="Zambonelli A."/>
            <person name="Paolocci F."/>
            <person name="Nowrousian M."/>
            <person name="Ottonello S."/>
            <person name="Baldrian P."/>
            <person name="Spatafora J.W."/>
            <person name="Henrissat B."/>
            <person name="Nagy L.G."/>
            <person name="Aury J.M."/>
            <person name="Wincker P."/>
            <person name="Grigoriev I.V."/>
            <person name="Bonfante P."/>
            <person name="Martin F.M."/>
        </authorList>
    </citation>
    <scope>NUCLEOTIDE SEQUENCE [LARGE SCALE GENOMIC DNA]</scope>
    <source>
        <strain evidence="1 2">120613-1</strain>
    </source>
</reference>
<evidence type="ECO:0000313" key="1">
    <source>
        <dbReference type="EMBL" id="RPA99035.1"/>
    </source>
</evidence>
<name>A0A3N4JLB3_9PEZI</name>
<evidence type="ECO:0000313" key="2">
    <source>
        <dbReference type="Proteomes" id="UP000276215"/>
    </source>
</evidence>
<keyword evidence="2" id="KW-1185">Reference proteome</keyword>
<accession>A0A3N4JLB3</accession>
<dbReference type="Proteomes" id="UP000276215">
    <property type="component" value="Unassembled WGS sequence"/>
</dbReference>
<protein>
    <submittedName>
        <fullName evidence="1">Uncharacterized protein</fullName>
    </submittedName>
</protein>
<gene>
    <name evidence="1" type="ORF">L873DRAFT_1807222</name>
</gene>
<dbReference type="EMBL" id="ML120390">
    <property type="protein sequence ID" value="RPA99035.1"/>
    <property type="molecule type" value="Genomic_DNA"/>
</dbReference>
<dbReference type="AlphaFoldDB" id="A0A3N4JLB3"/>